<gene>
    <name evidence="1" type="ORF">PF011_g16597</name>
</gene>
<evidence type="ECO:0000313" key="1">
    <source>
        <dbReference type="EMBL" id="KAE8994796.1"/>
    </source>
</evidence>
<name>A0A6A3JI42_9STRA</name>
<dbReference type="AlphaFoldDB" id="A0A6A3JI42"/>
<dbReference type="EMBL" id="QXFW01001198">
    <property type="protein sequence ID" value="KAE8994796.1"/>
    <property type="molecule type" value="Genomic_DNA"/>
</dbReference>
<sequence>MHLESFQRTENHARCKRSKGEREALKKVHFVWSVRERNVVEAMMNADFAENRKLLLGHTPAYLPDDLLSVGPNGGSTSPSDVFKTEFYLTRGHPDPEKPIDRQLQHCLRYNTRPDVADVMKSLGQDARSTARSELLCLFVDPPLWYDT</sequence>
<proteinExistence type="predicted"/>
<reference evidence="1 2" key="1">
    <citation type="submission" date="2018-09" db="EMBL/GenBank/DDBJ databases">
        <title>Genomic investigation of the strawberry pathogen Phytophthora fragariae indicates pathogenicity is determined by transcriptional variation in three key races.</title>
        <authorList>
            <person name="Adams T.M."/>
            <person name="Armitage A.D."/>
            <person name="Sobczyk M.K."/>
            <person name="Bates H.J."/>
            <person name="Dunwell J.M."/>
            <person name="Nellist C.F."/>
            <person name="Harrison R.J."/>
        </authorList>
    </citation>
    <scope>NUCLEOTIDE SEQUENCE [LARGE SCALE GENOMIC DNA]</scope>
    <source>
        <strain evidence="1 2">SCRP245</strain>
    </source>
</reference>
<comment type="caution">
    <text evidence="1">The sequence shown here is derived from an EMBL/GenBank/DDBJ whole genome shotgun (WGS) entry which is preliminary data.</text>
</comment>
<accession>A0A6A3JI42</accession>
<organism evidence="1 2">
    <name type="scientific">Phytophthora fragariae</name>
    <dbReference type="NCBI Taxonomy" id="53985"/>
    <lineage>
        <taxon>Eukaryota</taxon>
        <taxon>Sar</taxon>
        <taxon>Stramenopiles</taxon>
        <taxon>Oomycota</taxon>
        <taxon>Peronosporomycetes</taxon>
        <taxon>Peronosporales</taxon>
        <taxon>Peronosporaceae</taxon>
        <taxon>Phytophthora</taxon>
    </lineage>
</organism>
<evidence type="ECO:0000313" key="2">
    <source>
        <dbReference type="Proteomes" id="UP000460718"/>
    </source>
</evidence>
<protein>
    <submittedName>
        <fullName evidence="1">Uncharacterized protein</fullName>
    </submittedName>
</protein>
<dbReference type="Proteomes" id="UP000460718">
    <property type="component" value="Unassembled WGS sequence"/>
</dbReference>